<feature type="transmembrane region" description="Helical" evidence="1">
    <location>
        <begin position="200"/>
        <end position="217"/>
    </location>
</feature>
<feature type="transmembrane region" description="Helical" evidence="1">
    <location>
        <begin position="224"/>
        <end position="240"/>
    </location>
</feature>
<feature type="transmembrane region" description="Helical" evidence="1">
    <location>
        <begin position="167"/>
        <end position="188"/>
    </location>
</feature>
<feature type="transmembrane region" description="Helical" evidence="1">
    <location>
        <begin position="72"/>
        <end position="93"/>
    </location>
</feature>
<dbReference type="Proteomes" id="UP000657421">
    <property type="component" value="Unassembled WGS sequence"/>
</dbReference>
<sequence length="241" mass="25180">MKGLGTIINALAILAGGILGIGLKRFLKEHYQETIMKAAGFAVLFLGAAGALSKMLVVSDTGTTLTTTGTMLMILSLAVGALIGEIIDIDGLFERFGEWLKHRTGSDGDSQFTNGFVSASLTVSIGAMAIIGSIQDGIYGDYSTLLAKAVLDFIIVMIMASSMGKGCVFSFIPVAVLQGSMTVLAVALSGFMTTAVLDNLSLVGNILIFCVGVNLIWTKTIKVANLLPSLVIAILFTYIGI</sequence>
<comment type="caution">
    <text evidence="2">The sequence shown here is derived from an EMBL/GenBank/DDBJ whole genome shotgun (WGS) entry which is preliminary data.</text>
</comment>
<dbReference type="InterPro" id="IPR007563">
    <property type="entry name" value="DUF554"/>
</dbReference>
<feature type="transmembrane region" description="Helical" evidence="1">
    <location>
        <begin position="114"/>
        <end position="134"/>
    </location>
</feature>
<evidence type="ECO:0000313" key="3">
    <source>
        <dbReference type="Proteomes" id="UP000657421"/>
    </source>
</evidence>
<protein>
    <submittedName>
        <fullName evidence="2">DUF554 domain-containing protein</fullName>
    </submittedName>
</protein>
<reference evidence="2 3" key="1">
    <citation type="submission" date="2020-08" db="EMBL/GenBank/DDBJ databases">
        <title>Genome public.</title>
        <authorList>
            <person name="Liu C."/>
            <person name="Sun Q."/>
        </authorList>
    </citation>
    <scope>NUCLEOTIDE SEQUENCE [LARGE SCALE GENOMIC DNA]</scope>
    <source>
        <strain evidence="2 3">NSJ-46</strain>
    </source>
</reference>
<feature type="transmembrane region" description="Helical" evidence="1">
    <location>
        <begin position="35"/>
        <end position="52"/>
    </location>
</feature>
<name>A0ABR7N6W5_9FIRM</name>
<organism evidence="2 3">
    <name type="scientific">Jingyaoa shaoxingensis</name>
    <dbReference type="NCBI Taxonomy" id="2763671"/>
    <lineage>
        <taxon>Bacteria</taxon>
        <taxon>Bacillati</taxon>
        <taxon>Bacillota</taxon>
        <taxon>Clostridia</taxon>
        <taxon>Lachnospirales</taxon>
        <taxon>Lachnospiraceae</taxon>
        <taxon>Jingyaoa</taxon>
    </lineage>
</organism>
<dbReference type="PANTHER" id="PTHR36111:SF2">
    <property type="entry name" value="INNER MEMBRANE PROTEIN"/>
    <property type="match status" value="1"/>
</dbReference>
<keyword evidence="1" id="KW-1133">Transmembrane helix</keyword>
<keyword evidence="3" id="KW-1185">Reference proteome</keyword>
<proteinExistence type="predicted"/>
<dbReference type="PANTHER" id="PTHR36111">
    <property type="entry name" value="INNER MEMBRANE PROTEIN-RELATED"/>
    <property type="match status" value="1"/>
</dbReference>
<accession>A0ABR7N6W5</accession>
<evidence type="ECO:0000256" key="1">
    <source>
        <dbReference type="SAM" id="Phobius"/>
    </source>
</evidence>
<evidence type="ECO:0000313" key="2">
    <source>
        <dbReference type="EMBL" id="MBC8572121.1"/>
    </source>
</evidence>
<feature type="transmembrane region" description="Helical" evidence="1">
    <location>
        <begin position="140"/>
        <end position="160"/>
    </location>
</feature>
<keyword evidence="1" id="KW-0812">Transmembrane</keyword>
<keyword evidence="1" id="KW-0472">Membrane</keyword>
<dbReference type="RefSeq" id="WP_249307082.1">
    <property type="nucleotide sequence ID" value="NZ_JACRSZ010000001.1"/>
</dbReference>
<gene>
    <name evidence="2" type="ORF">H8716_03310</name>
</gene>
<dbReference type="EMBL" id="JACRSZ010000001">
    <property type="protein sequence ID" value="MBC8572121.1"/>
    <property type="molecule type" value="Genomic_DNA"/>
</dbReference>
<feature type="transmembrane region" description="Helical" evidence="1">
    <location>
        <begin position="6"/>
        <end position="23"/>
    </location>
</feature>
<dbReference type="Pfam" id="PF04474">
    <property type="entry name" value="DUF554"/>
    <property type="match status" value="1"/>
</dbReference>